<protein>
    <submittedName>
        <fullName evidence="2">TAXI family TRAP transporter solute-binding subunit</fullName>
    </submittedName>
</protein>
<name>A0ABS1SC01_9MICO</name>
<sequence length="325" mass="34447">MRRGVTRRRWWRLLSTVLLLGIGAGTMTACAPDYARERDRYVIAGGNPAGVYARYGTELAAALTAELPISVESAETQGSVDNLRRVARGDAFLGFAQGDTAADAVVGSGAFARPLPIRAVARVYDEYVHVVVPEDSQITGLSDLAGRPVSLGSADSGVQVIAGRLLDATGISIDDVANAELGVDDSIAALREGTIDAFFWVGALPTPGIEQLAAGMPIRMVPIDPDAIARVNKGHAGVYRVADFPSGTYGVARHVTTMTVPNYLVTSAAAPEALITDALDVLFRSRAAIAGEVRAAEFLDRRQAIFTSPVALHPGAARYYVERRR</sequence>
<dbReference type="PANTHER" id="PTHR42941">
    <property type="entry name" value="SLL1037 PROTEIN"/>
    <property type="match status" value="1"/>
</dbReference>
<dbReference type="SUPFAM" id="SSF53850">
    <property type="entry name" value="Periplasmic binding protein-like II"/>
    <property type="match status" value="1"/>
</dbReference>
<evidence type="ECO:0000313" key="2">
    <source>
        <dbReference type="EMBL" id="MBL3677872.1"/>
    </source>
</evidence>
<gene>
    <name evidence="2" type="ORF">D3230_00935</name>
</gene>
<keyword evidence="1" id="KW-0732">Signal</keyword>
<evidence type="ECO:0000313" key="3">
    <source>
        <dbReference type="Proteomes" id="UP001645859"/>
    </source>
</evidence>
<dbReference type="PANTHER" id="PTHR42941:SF1">
    <property type="entry name" value="SLL1037 PROTEIN"/>
    <property type="match status" value="1"/>
</dbReference>
<feature type="signal peptide" evidence="1">
    <location>
        <begin position="1"/>
        <end position="31"/>
    </location>
</feature>
<feature type="chain" id="PRO_5046580683" evidence="1">
    <location>
        <begin position="32"/>
        <end position="325"/>
    </location>
</feature>
<organism evidence="2 3">
    <name type="scientific">Leucobacter chromiireducens subsp. solipictus</name>
    <dbReference type="NCBI Taxonomy" id="398235"/>
    <lineage>
        <taxon>Bacteria</taxon>
        <taxon>Bacillati</taxon>
        <taxon>Actinomycetota</taxon>
        <taxon>Actinomycetes</taxon>
        <taxon>Micrococcales</taxon>
        <taxon>Microbacteriaceae</taxon>
        <taxon>Leucobacter</taxon>
    </lineage>
</organism>
<accession>A0ABS1SC01</accession>
<dbReference type="Proteomes" id="UP001645859">
    <property type="component" value="Unassembled WGS sequence"/>
</dbReference>
<dbReference type="Gene3D" id="3.40.190.10">
    <property type="entry name" value="Periplasmic binding protein-like II"/>
    <property type="match status" value="2"/>
</dbReference>
<dbReference type="InterPro" id="IPR011852">
    <property type="entry name" value="TRAP_TAXI"/>
</dbReference>
<dbReference type="EMBL" id="QYAC01000001">
    <property type="protein sequence ID" value="MBL3677872.1"/>
    <property type="molecule type" value="Genomic_DNA"/>
</dbReference>
<proteinExistence type="predicted"/>
<evidence type="ECO:0000256" key="1">
    <source>
        <dbReference type="SAM" id="SignalP"/>
    </source>
</evidence>
<dbReference type="NCBIfam" id="TIGR02122">
    <property type="entry name" value="TRAP_TAXI"/>
    <property type="match status" value="1"/>
</dbReference>
<dbReference type="PROSITE" id="PS51257">
    <property type="entry name" value="PROKAR_LIPOPROTEIN"/>
    <property type="match status" value="1"/>
</dbReference>
<keyword evidence="3" id="KW-1185">Reference proteome</keyword>
<dbReference type="Pfam" id="PF16868">
    <property type="entry name" value="NMT1_3"/>
    <property type="match status" value="1"/>
</dbReference>
<comment type="caution">
    <text evidence="2">The sequence shown here is derived from an EMBL/GenBank/DDBJ whole genome shotgun (WGS) entry which is preliminary data.</text>
</comment>
<reference evidence="2 3" key="1">
    <citation type="submission" date="2018-09" db="EMBL/GenBank/DDBJ databases">
        <title>Comparative genomics of Leucobacter spp.</title>
        <authorList>
            <person name="Reis A.C."/>
            <person name="Kolvenbach B.A."/>
            <person name="Corvini P.F.X."/>
            <person name="Nunes O.C."/>
        </authorList>
    </citation>
    <scope>NUCLEOTIDE SEQUENCE [LARGE SCALE GENOMIC DNA]</scope>
    <source>
        <strain evidence="2 3">TAN 31504</strain>
    </source>
</reference>